<comment type="caution">
    <text evidence="3">The sequence shown here is derived from an EMBL/GenBank/DDBJ whole genome shotgun (WGS) entry which is preliminary data.</text>
</comment>
<evidence type="ECO:0000313" key="3">
    <source>
        <dbReference type="EMBL" id="GKV05081.1"/>
    </source>
</evidence>
<dbReference type="Proteomes" id="UP001054252">
    <property type="component" value="Unassembled WGS sequence"/>
</dbReference>
<dbReference type="SUPFAM" id="SSF52058">
    <property type="entry name" value="L domain-like"/>
    <property type="match status" value="1"/>
</dbReference>
<dbReference type="PANTHER" id="PTHR33463">
    <property type="entry name" value="NB-ARC DOMAIN-CONTAINING PROTEIN-RELATED"/>
    <property type="match status" value="1"/>
</dbReference>
<dbReference type="Gene3D" id="3.80.10.10">
    <property type="entry name" value="Ribonuclease Inhibitor"/>
    <property type="match status" value="1"/>
</dbReference>
<accession>A0AAV5IZ40</accession>
<name>A0AAV5IZ40_9ROSI</name>
<evidence type="ECO:0000256" key="1">
    <source>
        <dbReference type="ARBA" id="ARBA00022821"/>
    </source>
</evidence>
<feature type="domain" description="Disease resistance protein At4g27190-like leucine-rich repeats" evidence="2">
    <location>
        <begin position="179"/>
        <end position="284"/>
    </location>
</feature>
<sequence>MGMLSNLSHLQYLLVDGDLKIKGEKVVRLSKLETFKGVFDDIQGYNYFVKSQYFQILTNYEIAVGEAGFSIMMDIIDPKNSLVYINKCDLGKECIVLPDNLQNLAIDEGENMRSSLNKAALLGKTTKLNCCGIRDCEDMECVVDLDSSSCLVLDKLEELCLYGLPKLSVLVRVEGVTTPPHVFSNLKRLRMWFCSGMRKLLPLELLQALQNLEEIYVHSSEQMEEIIASTDSDASADKFTFPKLRRLFLRNLPQLKSIYSAKGVMVCDSIEQIVIWRCWELKRIPVQLPLLDNGQPSPPPCLREIEIDEKSKEWWESVEWDHKNLLHPFLKYI</sequence>
<dbReference type="InterPro" id="IPR032675">
    <property type="entry name" value="LRR_dom_sf"/>
</dbReference>
<dbReference type="InterPro" id="IPR050905">
    <property type="entry name" value="Plant_NBS-LRR"/>
</dbReference>
<dbReference type="AlphaFoldDB" id="A0AAV5IZ40"/>
<evidence type="ECO:0000259" key="2">
    <source>
        <dbReference type="Pfam" id="PF23247"/>
    </source>
</evidence>
<protein>
    <recommendedName>
        <fullName evidence="2">Disease resistance protein At4g27190-like leucine-rich repeats domain-containing protein</fullName>
    </recommendedName>
</protein>
<dbReference type="EMBL" id="BPVZ01000022">
    <property type="protein sequence ID" value="GKV05081.1"/>
    <property type="molecule type" value="Genomic_DNA"/>
</dbReference>
<reference evidence="3 4" key="1">
    <citation type="journal article" date="2021" name="Commun. Biol.">
        <title>The genome of Shorea leprosula (Dipterocarpaceae) highlights the ecological relevance of drought in aseasonal tropical rainforests.</title>
        <authorList>
            <person name="Ng K.K.S."/>
            <person name="Kobayashi M.J."/>
            <person name="Fawcett J.A."/>
            <person name="Hatakeyama M."/>
            <person name="Paape T."/>
            <person name="Ng C.H."/>
            <person name="Ang C.C."/>
            <person name="Tnah L.H."/>
            <person name="Lee C.T."/>
            <person name="Nishiyama T."/>
            <person name="Sese J."/>
            <person name="O'Brien M.J."/>
            <person name="Copetti D."/>
            <person name="Mohd Noor M.I."/>
            <person name="Ong R.C."/>
            <person name="Putra M."/>
            <person name="Sireger I.Z."/>
            <person name="Indrioko S."/>
            <person name="Kosugi Y."/>
            <person name="Izuno A."/>
            <person name="Isagi Y."/>
            <person name="Lee S.L."/>
            <person name="Shimizu K.K."/>
        </authorList>
    </citation>
    <scope>NUCLEOTIDE SEQUENCE [LARGE SCALE GENOMIC DNA]</scope>
    <source>
        <strain evidence="3">214</strain>
    </source>
</reference>
<gene>
    <name evidence="3" type="ORF">SLEP1_g17124</name>
</gene>
<dbReference type="Pfam" id="PF23247">
    <property type="entry name" value="LRR_RPS2"/>
    <property type="match status" value="1"/>
</dbReference>
<dbReference type="PANTHER" id="PTHR33463:SF187">
    <property type="entry name" value="AND NB-ARC DOMAIN DISEASE RESISTANCE PROTEIN, PUTATIVE-RELATED"/>
    <property type="match status" value="1"/>
</dbReference>
<keyword evidence="1" id="KW-0611">Plant defense</keyword>
<proteinExistence type="predicted"/>
<organism evidence="3 4">
    <name type="scientific">Rubroshorea leprosula</name>
    <dbReference type="NCBI Taxonomy" id="152421"/>
    <lineage>
        <taxon>Eukaryota</taxon>
        <taxon>Viridiplantae</taxon>
        <taxon>Streptophyta</taxon>
        <taxon>Embryophyta</taxon>
        <taxon>Tracheophyta</taxon>
        <taxon>Spermatophyta</taxon>
        <taxon>Magnoliopsida</taxon>
        <taxon>eudicotyledons</taxon>
        <taxon>Gunneridae</taxon>
        <taxon>Pentapetalae</taxon>
        <taxon>rosids</taxon>
        <taxon>malvids</taxon>
        <taxon>Malvales</taxon>
        <taxon>Dipterocarpaceae</taxon>
        <taxon>Rubroshorea</taxon>
    </lineage>
</organism>
<evidence type="ECO:0000313" key="4">
    <source>
        <dbReference type="Proteomes" id="UP001054252"/>
    </source>
</evidence>
<keyword evidence="4" id="KW-1185">Reference proteome</keyword>
<dbReference type="InterPro" id="IPR057135">
    <property type="entry name" value="At4g27190-like_LRR"/>
</dbReference>